<name>A0A8J6P809_9FLAO</name>
<keyword evidence="2" id="KW-1185">Reference proteome</keyword>
<proteinExistence type="predicted"/>
<accession>A0A8J6P809</accession>
<sequence>MVSLFFIVVLFSCGSNGKEWARVNDVSLTENDALILMEHLGYDSEAKEDRKKFTEEWIERQVFIQELEKENPGEAAIIRSKMNWYQGDLSRFYLEESHIQKELETEISDSLILDYYDHHKEDFALNDYIVRALYIKVPKEAPDQDKLKQYYLLKKDKDYSKVVSYAKLYADNFYYDDSTWVYFDELTKDAPTEKLNKDNLVLNRTKTYFSDGQYVYYLNIIDFKLKDATPPVDFLKPVIEQLLMSQKLNELKEKNSASFVQKIKQKHEITSKY</sequence>
<dbReference type="AlphaFoldDB" id="A0A8J6P809"/>
<protein>
    <recommendedName>
        <fullName evidence="3">Peptidyl-prolyl cis-trans isomerase</fullName>
    </recommendedName>
</protein>
<comment type="caution">
    <text evidence="1">The sequence shown here is derived from an EMBL/GenBank/DDBJ whole genome shotgun (WGS) entry which is preliminary data.</text>
</comment>
<organism evidence="1 2">
    <name type="scientific">Taishania pollutisoli</name>
    <dbReference type="NCBI Taxonomy" id="2766479"/>
    <lineage>
        <taxon>Bacteria</taxon>
        <taxon>Pseudomonadati</taxon>
        <taxon>Bacteroidota</taxon>
        <taxon>Flavobacteriia</taxon>
        <taxon>Flavobacteriales</taxon>
        <taxon>Crocinitomicaceae</taxon>
        <taxon>Taishania</taxon>
    </lineage>
</organism>
<dbReference type="Proteomes" id="UP000652681">
    <property type="component" value="Unassembled WGS sequence"/>
</dbReference>
<evidence type="ECO:0000313" key="1">
    <source>
        <dbReference type="EMBL" id="MBC9811701.1"/>
    </source>
</evidence>
<dbReference type="RefSeq" id="WP_163490861.1">
    <property type="nucleotide sequence ID" value="NZ_JACVEL010000002.1"/>
</dbReference>
<gene>
    <name evidence="1" type="ORF">H9Y05_04350</name>
</gene>
<evidence type="ECO:0000313" key="2">
    <source>
        <dbReference type="Proteomes" id="UP000652681"/>
    </source>
</evidence>
<evidence type="ECO:0008006" key="3">
    <source>
        <dbReference type="Google" id="ProtNLM"/>
    </source>
</evidence>
<dbReference type="EMBL" id="JACVEL010000002">
    <property type="protein sequence ID" value="MBC9811701.1"/>
    <property type="molecule type" value="Genomic_DNA"/>
</dbReference>
<reference evidence="1" key="1">
    <citation type="submission" date="2020-09" db="EMBL/GenBank/DDBJ databases">
        <title>Taishania pollutisoli gen. nov., sp. nov., Isolated from Tetrabromobisphenol A-Contaminated Soil.</title>
        <authorList>
            <person name="Chen Q."/>
        </authorList>
    </citation>
    <scope>NUCLEOTIDE SEQUENCE</scope>
    <source>
        <strain evidence="1">CZZ-1</strain>
    </source>
</reference>